<sequence length="131" mass="14712">MSEEYDAGDPVETITLADPTPTPPDTNVSATRYLGLLYEQNVPLNPDRPYVLATLAEADQLLSAAWWGWQIPVREMHAAGMVVEREHIFDVAEEPELMLWTLTGDRPDFDVDLPQLRISVGPKGGVRRQRL</sequence>
<dbReference type="Proteomes" id="UP000281993">
    <property type="component" value="Segment"/>
</dbReference>
<feature type="region of interest" description="Disordered" evidence="1">
    <location>
        <begin position="1"/>
        <end position="25"/>
    </location>
</feature>
<evidence type="ECO:0000313" key="3">
    <source>
        <dbReference type="Proteomes" id="UP000281993"/>
    </source>
</evidence>
<dbReference type="EMBL" id="MH825712">
    <property type="protein sequence ID" value="AYD87320.1"/>
    <property type="molecule type" value="Genomic_DNA"/>
</dbReference>
<gene>
    <name evidence="2" type="primary">17</name>
    <name evidence="2" type="ORF">SEA_VALENTINIPUFF_17</name>
</gene>
<organism evidence="2 3">
    <name type="scientific">Microbacterium phage ValentiniPuff</name>
    <dbReference type="NCBI Taxonomy" id="2315705"/>
    <lineage>
        <taxon>Viruses</taxon>
        <taxon>Duplodnaviria</taxon>
        <taxon>Heunggongvirae</taxon>
        <taxon>Uroviricota</taxon>
        <taxon>Caudoviricetes</taxon>
        <taxon>Valentinivirus</taxon>
        <taxon>Valentinivirus valentinipuff</taxon>
    </lineage>
</organism>
<name>A0A386KQ15_9CAUD</name>
<evidence type="ECO:0000256" key="1">
    <source>
        <dbReference type="SAM" id="MobiDB-lite"/>
    </source>
</evidence>
<evidence type="ECO:0000313" key="2">
    <source>
        <dbReference type="EMBL" id="AYD87320.1"/>
    </source>
</evidence>
<keyword evidence="3" id="KW-1185">Reference proteome</keyword>
<protein>
    <submittedName>
        <fullName evidence="2">Uncharacterized protein</fullName>
    </submittedName>
</protein>
<accession>A0A386KQ15</accession>
<reference evidence="2 3" key="1">
    <citation type="submission" date="2018-08" db="EMBL/GenBank/DDBJ databases">
        <authorList>
            <person name="Preder H."/>
            <person name="Servin-Meza L.A."/>
            <person name="Bonilla J.A."/>
            <person name="Klyczek K."/>
            <person name="Garlena R.A."/>
            <person name="Russell D.A."/>
            <person name="Pope W.H."/>
            <person name="Jacobs-Sera D."/>
            <person name="Hatfull G.F."/>
        </authorList>
    </citation>
    <scope>NUCLEOTIDE SEQUENCE [LARGE SCALE GENOMIC DNA]</scope>
</reference>
<proteinExistence type="predicted"/>